<reference evidence="4" key="1">
    <citation type="submission" date="2022-11" db="UniProtKB">
        <authorList>
            <consortium name="EnsemblMetazoa"/>
        </authorList>
    </citation>
    <scope>IDENTIFICATION</scope>
</reference>
<evidence type="ECO:0000313" key="4">
    <source>
        <dbReference type="EnsemblMetazoa" id="XP_038069926.1"/>
    </source>
</evidence>
<protein>
    <recommendedName>
        <fullName evidence="3">DDE Tnp4 domain-containing protein</fullName>
    </recommendedName>
</protein>
<dbReference type="EnsemblMetazoa" id="XM_038213998.1">
    <property type="protein sequence ID" value="XP_038069926.1"/>
    <property type="gene ID" value="LOC119739165"/>
</dbReference>
<dbReference type="OrthoDB" id="6267393at2759"/>
<comment type="cofactor">
    <cofactor evidence="1">
        <name>a divalent metal cation</name>
        <dbReference type="ChEBI" id="CHEBI:60240"/>
    </cofactor>
</comment>
<dbReference type="GeneID" id="119739165"/>
<dbReference type="AlphaFoldDB" id="A0A914B350"/>
<evidence type="ECO:0000256" key="2">
    <source>
        <dbReference type="ARBA" id="ARBA00022723"/>
    </source>
</evidence>
<accession>A0A914B350</accession>
<organism evidence="4 5">
    <name type="scientific">Patiria miniata</name>
    <name type="common">Bat star</name>
    <name type="synonym">Asterina miniata</name>
    <dbReference type="NCBI Taxonomy" id="46514"/>
    <lineage>
        <taxon>Eukaryota</taxon>
        <taxon>Metazoa</taxon>
        <taxon>Echinodermata</taxon>
        <taxon>Eleutherozoa</taxon>
        <taxon>Asterozoa</taxon>
        <taxon>Asteroidea</taxon>
        <taxon>Valvatacea</taxon>
        <taxon>Valvatida</taxon>
        <taxon>Asterinidae</taxon>
        <taxon>Patiria</taxon>
    </lineage>
</organism>
<dbReference type="RefSeq" id="XP_038069926.1">
    <property type="nucleotide sequence ID" value="XM_038213998.1"/>
</dbReference>
<dbReference type="Pfam" id="PF13359">
    <property type="entry name" value="DDE_Tnp_4"/>
    <property type="match status" value="1"/>
</dbReference>
<proteinExistence type="predicted"/>
<dbReference type="Proteomes" id="UP000887568">
    <property type="component" value="Unplaced"/>
</dbReference>
<dbReference type="GO" id="GO:0046872">
    <property type="term" value="F:metal ion binding"/>
    <property type="evidence" value="ECO:0007669"/>
    <property type="project" value="UniProtKB-KW"/>
</dbReference>
<evidence type="ECO:0000256" key="1">
    <source>
        <dbReference type="ARBA" id="ARBA00001968"/>
    </source>
</evidence>
<feature type="domain" description="DDE Tnp4" evidence="3">
    <location>
        <begin position="47"/>
        <end position="204"/>
    </location>
</feature>
<dbReference type="InterPro" id="IPR027806">
    <property type="entry name" value="HARBI1_dom"/>
</dbReference>
<evidence type="ECO:0000313" key="5">
    <source>
        <dbReference type="Proteomes" id="UP000887568"/>
    </source>
</evidence>
<evidence type="ECO:0000259" key="3">
    <source>
        <dbReference type="Pfam" id="PF13359"/>
    </source>
</evidence>
<dbReference type="OMA" id="SIWAFID"/>
<keyword evidence="5" id="KW-1185">Reference proteome</keyword>
<keyword evidence="2" id="KW-0479">Metal-binding</keyword>
<name>A0A914B350_PATMI</name>
<sequence length="230" mass="25986">MPSKISYGNMLEISYSISISPGCPTLEEFAYAIHQRGSPLTSIWAFIDGTARPICRPGRHQREVYNGHKRTHALKYQSVVTTNGLIANMFGQMEGRRHDSALLTESNLMEDLQMLPDHSSGDTFRLNGDTAYPLRLQLQGPFKGANLTEDQRLFNKKMSSVRECVEWAFGKVVSLFAFVDFKKNQKLYLQSVGKTYKVAVLMTNCHTCLCGSQNSDYFGVRPPRLEEYLA</sequence>